<dbReference type="GO" id="GO:1990481">
    <property type="term" value="P:mRNA pseudouridine synthesis"/>
    <property type="evidence" value="ECO:0007669"/>
    <property type="project" value="TreeGrafter"/>
</dbReference>
<dbReference type="HAMAP" id="MF_01080">
    <property type="entry name" value="TruB_bact"/>
    <property type="match status" value="1"/>
</dbReference>
<dbReference type="CDD" id="cd02573">
    <property type="entry name" value="PseudoU_synth_EcTruB"/>
    <property type="match status" value="1"/>
</dbReference>
<proteinExistence type="inferred from homology"/>
<dbReference type="GO" id="GO:0006400">
    <property type="term" value="P:tRNA modification"/>
    <property type="evidence" value="ECO:0007669"/>
    <property type="project" value="TreeGrafter"/>
</dbReference>
<dbReference type="InterPro" id="IPR002501">
    <property type="entry name" value="PsdUridine_synth_N"/>
</dbReference>
<evidence type="ECO:0000256" key="3">
    <source>
        <dbReference type="ARBA" id="ARBA00023235"/>
    </source>
</evidence>
<evidence type="ECO:0000259" key="4">
    <source>
        <dbReference type="Pfam" id="PF01509"/>
    </source>
</evidence>
<keyword evidence="2" id="KW-0819">tRNA processing</keyword>
<dbReference type="Gene3D" id="3.30.2350.10">
    <property type="entry name" value="Pseudouridine synthase"/>
    <property type="match status" value="1"/>
</dbReference>
<dbReference type="GO" id="GO:0003723">
    <property type="term" value="F:RNA binding"/>
    <property type="evidence" value="ECO:0007669"/>
    <property type="project" value="InterPro"/>
</dbReference>
<gene>
    <name evidence="6" type="ORF">MNBD_BACTEROID06-1747</name>
</gene>
<keyword evidence="3 6" id="KW-0413">Isomerase</keyword>
<dbReference type="EC" id="5.4.99.25" evidence="1"/>
<dbReference type="EMBL" id="UOES01000049">
    <property type="protein sequence ID" value="VAW25995.1"/>
    <property type="molecule type" value="Genomic_DNA"/>
</dbReference>
<evidence type="ECO:0000256" key="1">
    <source>
        <dbReference type="ARBA" id="ARBA00012787"/>
    </source>
</evidence>
<dbReference type="AlphaFoldDB" id="A0A3B0U527"/>
<reference evidence="6" key="1">
    <citation type="submission" date="2018-06" db="EMBL/GenBank/DDBJ databases">
        <authorList>
            <person name="Zhirakovskaya E."/>
        </authorList>
    </citation>
    <scope>NUCLEOTIDE SEQUENCE</scope>
</reference>
<dbReference type="GO" id="GO:0160148">
    <property type="term" value="F:tRNA pseudouridine(55) synthase activity"/>
    <property type="evidence" value="ECO:0007669"/>
    <property type="project" value="UniProtKB-EC"/>
</dbReference>
<protein>
    <recommendedName>
        <fullName evidence="1">tRNA pseudouridine(55) synthase</fullName>
        <ecNumber evidence="1">5.4.99.25</ecNumber>
    </recommendedName>
</protein>
<dbReference type="PANTHER" id="PTHR13767:SF2">
    <property type="entry name" value="PSEUDOURIDYLATE SYNTHASE TRUB1"/>
    <property type="match status" value="1"/>
</dbReference>
<dbReference type="Pfam" id="PF16198">
    <property type="entry name" value="TruB_C_2"/>
    <property type="match status" value="1"/>
</dbReference>
<evidence type="ECO:0000256" key="2">
    <source>
        <dbReference type="ARBA" id="ARBA00022694"/>
    </source>
</evidence>
<accession>A0A3B0U527</accession>
<evidence type="ECO:0000259" key="5">
    <source>
        <dbReference type="Pfam" id="PF16198"/>
    </source>
</evidence>
<name>A0A3B0U527_9ZZZZ</name>
<dbReference type="InterPro" id="IPR020103">
    <property type="entry name" value="PsdUridine_synth_cat_dom_sf"/>
</dbReference>
<sequence>MNNATPADGHVILIDKPLEWTSFDVVKKLKYKLKLKKVGHAGTLDPLATGLLILCTDKKTKQISSIQEQPKEYTGTLVLGKTTASYDLESPIIQGGNTSDLTEDFLFSLIPQFEGEIEQTPPIFSAVKIRGERAYKKARAGEKVELKSRIISIYNFEITSINLPKVNFKVNCSKGTYIRSLVNDFGQAAGVGAYLSKLRRTKIGDYSVNDAFTIDSISSESL</sequence>
<feature type="domain" description="tRNA pseudouridylate synthase B C-terminal" evidence="5">
    <location>
        <begin position="179"/>
        <end position="219"/>
    </location>
</feature>
<evidence type="ECO:0000313" key="6">
    <source>
        <dbReference type="EMBL" id="VAW25995.1"/>
    </source>
</evidence>
<dbReference type="GO" id="GO:0005634">
    <property type="term" value="C:nucleus"/>
    <property type="evidence" value="ECO:0007669"/>
    <property type="project" value="TreeGrafter"/>
</dbReference>
<dbReference type="NCBIfam" id="TIGR00431">
    <property type="entry name" value="TruB"/>
    <property type="match status" value="1"/>
</dbReference>
<dbReference type="Pfam" id="PF01509">
    <property type="entry name" value="TruB_N"/>
    <property type="match status" value="1"/>
</dbReference>
<dbReference type="InterPro" id="IPR014780">
    <property type="entry name" value="tRNA_psdUridine_synth_TruB"/>
</dbReference>
<dbReference type="SUPFAM" id="SSF55120">
    <property type="entry name" value="Pseudouridine synthase"/>
    <property type="match status" value="1"/>
</dbReference>
<dbReference type="PANTHER" id="PTHR13767">
    <property type="entry name" value="TRNA-PSEUDOURIDINE SYNTHASE"/>
    <property type="match status" value="1"/>
</dbReference>
<feature type="domain" description="Pseudouridine synthase II N-terminal" evidence="4">
    <location>
        <begin position="31"/>
        <end position="178"/>
    </location>
</feature>
<organism evidence="6">
    <name type="scientific">hydrothermal vent metagenome</name>
    <dbReference type="NCBI Taxonomy" id="652676"/>
    <lineage>
        <taxon>unclassified sequences</taxon>
        <taxon>metagenomes</taxon>
        <taxon>ecological metagenomes</taxon>
    </lineage>
</organism>
<dbReference type="InterPro" id="IPR032819">
    <property type="entry name" value="TruB_C"/>
</dbReference>